<dbReference type="GO" id="GO:0046872">
    <property type="term" value="F:metal ion binding"/>
    <property type="evidence" value="ECO:0007669"/>
    <property type="project" value="InterPro"/>
</dbReference>
<evidence type="ECO:0000256" key="1">
    <source>
        <dbReference type="ARBA" id="ARBA00022598"/>
    </source>
</evidence>
<gene>
    <name evidence="6" type="ORF">JG540_06585</name>
</gene>
<keyword evidence="1" id="KW-0436">Ligase</keyword>
<dbReference type="KEGG" id="awe:JG540_06585"/>
<dbReference type="InterPro" id="IPR052032">
    <property type="entry name" value="ATP-dep_AA_Ligase"/>
</dbReference>
<dbReference type="InterPro" id="IPR011761">
    <property type="entry name" value="ATP-grasp"/>
</dbReference>
<feature type="domain" description="ATP-grasp" evidence="5">
    <location>
        <begin position="105"/>
        <end position="307"/>
    </location>
</feature>
<organism evidence="6 7">
    <name type="scientific">Actinomyces weissii</name>
    <dbReference type="NCBI Taxonomy" id="675090"/>
    <lineage>
        <taxon>Bacteria</taxon>
        <taxon>Bacillati</taxon>
        <taxon>Actinomycetota</taxon>
        <taxon>Actinomycetes</taxon>
        <taxon>Actinomycetales</taxon>
        <taxon>Actinomycetaceae</taxon>
        <taxon>Actinomyces</taxon>
    </lineage>
</organism>
<dbReference type="Proteomes" id="UP000595895">
    <property type="component" value="Chromosome"/>
</dbReference>
<reference evidence="6 7" key="1">
    <citation type="submission" date="2020-12" db="EMBL/GenBank/DDBJ databases">
        <authorList>
            <person name="Zhou J."/>
        </authorList>
    </citation>
    <scope>NUCLEOTIDE SEQUENCE [LARGE SCALE GENOMIC DNA]</scope>
    <source>
        <strain evidence="6 7">CCUG 61299</strain>
    </source>
</reference>
<accession>A0A7T7M8C7</accession>
<dbReference type="PANTHER" id="PTHR43585">
    <property type="entry name" value="FUMIPYRROLE BIOSYNTHESIS PROTEIN C"/>
    <property type="match status" value="1"/>
</dbReference>
<evidence type="ECO:0000313" key="6">
    <source>
        <dbReference type="EMBL" id="QQM66755.1"/>
    </source>
</evidence>
<dbReference type="AlphaFoldDB" id="A0A7T7M8C7"/>
<keyword evidence="3 4" id="KW-0067">ATP-binding</keyword>
<sequence>MSKVLIFAEPSSMQALRTACEELGHEPVFLSEREATTPEPLHVLKTFGDAEKTAAEIRERFADPVGIVNCIEGYVELTETLSQLLNLPTKNGKAASALRDKSAMKKSWMAADVATPRLYFAGTEEIPPLESDNFPLVVKPVFGAASAGVTVVDNLDELQRARRAVLRFNVTALAKEGHVHSGVLVEQYIDGPEYCVDQVWSQGRPVASCVLSKGVPGRSDLLDRLYMVDPTIPDGIHARLVDTATKACASVGVTCGATHTEIRIDPRDGTAFVIEAALRPGAGCGLYPVYQRAYGIPLFKTLVAACTGSDTPVYPSAPPRESMRHYWYNTPYIDSGFIKELKTPPNFYSQHQCVDRVIWRRRVGDFLPREGTTFGYLAWFEGILEPGDSPEVVLQAAAADLIVKVAHD</sequence>
<dbReference type="RefSeq" id="WP_200274845.1">
    <property type="nucleotide sequence ID" value="NZ_CP066802.1"/>
</dbReference>
<dbReference type="SUPFAM" id="SSF56059">
    <property type="entry name" value="Glutathione synthetase ATP-binding domain-like"/>
    <property type="match status" value="1"/>
</dbReference>
<dbReference type="GO" id="GO:0016874">
    <property type="term" value="F:ligase activity"/>
    <property type="evidence" value="ECO:0007669"/>
    <property type="project" value="UniProtKB-KW"/>
</dbReference>
<dbReference type="PANTHER" id="PTHR43585:SF2">
    <property type="entry name" value="ATP-GRASP ENZYME FSQD"/>
    <property type="match status" value="1"/>
</dbReference>
<dbReference type="GO" id="GO:0005524">
    <property type="term" value="F:ATP binding"/>
    <property type="evidence" value="ECO:0007669"/>
    <property type="project" value="UniProtKB-UniRule"/>
</dbReference>
<name>A0A7T7M8C7_9ACTO</name>
<dbReference type="Gene3D" id="3.30.470.20">
    <property type="entry name" value="ATP-grasp fold, B domain"/>
    <property type="match status" value="1"/>
</dbReference>
<evidence type="ECO:0000256" key="4">
    <source>
        <dbReference type="PROSITE-ProRule" id="PRU00409"/>
    </source>
</evidence>
<evidence type="ECO:0000313" key="7">
    <source>
        <dbReference type="Proteomes" id="UP000595895"/>
    </source>
</evidence>
<evidence type="ECO:0000256" key="2">
    <source>
        <dbReference type="ARBA" id="ARBA00022741"/>
    </source>
</evidence>
<proteinExistence type="predicted"/>
<keyword evidence="2 4" id="KW-0547">Nucleotide-binding</keyword>
<dbReference type="EMBL" id="CP066802">
    <property type="protein sequence ID" value="QQM66755.1"/>
    <property type="molecule type" value="Genomic_DNA"/>
</dbReference>
<evidence type="ECO:0000256" key="3">
    <source>
        <dbReference type="ARBA" id="ARBA00022840"/>
    </source>
</evidence>
<keyword evidence="7" id="KW-1185">Reference proteome</keyword>
<protein>
    <submittedName>
        <fullName evidence="6">ATP-grasp domain-containing protein</fullName>
    </submittedName>
</protein>
<evidence type="ECO:0000259" key="5">
    <source>
        <dbReference type="PROSITE" id="PS50975"/>
    </source>
</evidence>
<dbReference type="PROSITE" id="PS50975">
    <property type="entry name" value="ATP_GRASP"/>
    <property type="match status" value="1"/>
</dbReference>
<dbReference type="Pfam" id="PF13535">
    <property type="entry name" value="ATP-grasp_4"/>
    <property type="match status" value="1"/>
</dbReference>